<sequence>MDPRVLLPLEEVYLGEGYNSALKMCAEARMDAEVRDLRNSCLSFYQTAAVEVKKGLQVGGSRRQPSAQKLEGSYLRCRRYRTATHTY</sequence>
<dbReference type="AlphaFoldDB" id="A0A9J6G1R2"/>
<protein>
    <submittedName>
        <fullName evidence="1">Uncharacterized protein</fullName>
    </submittedName>
</protein>
<evidence type="ECO:0000313" key="1">
    <source>
        <dbReference type="EMBL" id="KAH9368911.1"/>
    </source>
</evidence>
<comment type="caution">
    <text evidence="1">The sequence shown here is derived from an EMBL/GenBank/DDBJ whole genome shotgun (WGS) entry which is preliminary data.</text>
</comment>
<keyword evidence="2" id="KW-1185">Reference proteome</keyword>
<dbReference type="VEuPathDB" id="VectorBase:HLOH_056695"/>
<name>A0A9J6G1R2_HAELO</name>
<reference evidence="1 2" key="1">
    <citation type="journal article" date="2020" name="Cell">
        <title>Large-Scale Comparative Analyses of Tick Genomes Elucidate Their Genetic Diversity and Vector Capacities.</title>
        <authorList>
            <consortium name="Tick Genome and Microbiome Consortium (TIGMIC)"/>
            <person name="Jia N."/>
            <person name="Wang J."/>
            <person name="Shi W."/>
            <person name="Du L."/>
            <person name="Sun Y."/>
            <person name="Zhan W."/>
            <person name="Jiang J.F."/>
            <person name="Wang Q."/>
            <person name="Zhang B."/>
            <person name="Ji P."/>
            <person name="Bell-Sakyi L."/>
            <person name="Cui X.M."/>
            <person name="Yuan T.T."/>
            <person name="Jiang B.G."/>
            <person name="Yang W.F."/>
            <person name="Lam T.T."/>
            <person name="Chang Q.C."/>
            <person name="Ding S.J."/>
            <person name="Wang X.J."/>
            <person name="Zhu J.G."/>
            <person name="Ruan X.D."/>
            <person name="Zhao L."/>
            <person name="Wei J.T."/>
            <person name="Ye R.Z."/>
            <person name="Que T.C."/>
            <person name="Du C.H."/>
            <person name="Zhou Y.H."/>
            <person name="Cheng J.X."/>
            <person name="Dai P.F."/>
            <person name="Guo W.B."/>
            <person name="Han X.H."/>
            <person name="Huang E.J."/>
            <person name="Li L.F."/>
            <person name="Wei W."/>
            <person name="Gao Y.C."/>
            <person name="Liu J.Z."/>
            <person name="Shao H.Z."/>
            <person name="Wang X."/>
            <person name="Wang C.C."/>
            <person name="Yang T.C."/>
            <person name="Huo Q.B."/>
            <person name="Li W."/>
            <person name="Chen H.Y."/>
            <person name="Chen S.E."/>
            <person name="Zhou L.G."/>
            <person name="Ni X.B."/>
            <person name="Tian J.H."/>
            <person name="Sheng Y."/>
            <person name="Liu T."/>
            <person name="Pan Y.S."/>
            <person name="Xia L.Y."/>
            <person name="Li J."/>
            <person name="Zhao F."/>
            <person name="Cao W.C."/>
        </authorList>
    </citation>
    <scope>NUCLEOTIDE SEQUENCE [LARGE SCALE GENOMIC DNA]</scope>
    <source>
        <strain evidence="1">HaeL-2018</strain>
    </source>
</reference>
<evidence type="ECO:0000313" key="2">
    <source>
        <dbReference type="Proteomes" id="UP000821853"/>
    </source>
</evidence>
<accession>A0A9J6G1R2</accession>
<gene>
    <name evidence="1" type="ORF">HPB48_004410</name>
</gene>
<proteinExistence type="predicted"/>
<dbReference type="EMBL" id="JABSTR010000004">
    <property type="protein sequence ID" value="KAH9368911.1"/>
    <property type="molecule type" value="Genomic_DNA"/>
</dbReference>
<dbReference type="Proteomes" id="UP000821853">
    <property type="component" value="Chromosome 2"/>
</dbReference>
<organism evidence="1 2">
    <name type="scientific">Haemaphysalis longicornis</name>
    <name type="common">Bush tick</name>
    <dbReference type="NCBI Taxonomy" id="44386"/>
    <lineage>
        <taxon>Eukaryota</taxon>
        <taxon>Metazoa</taxon>
        <taxon>Ecdysozoa</taxon>
        <taxon>Arthropoda</taxon>
        <taxon>Chelicerata</taxon>
        <taxon>Arachnida</taxon>
        <taxon>Acari</taxon>
        <taxon>Parasitiformes</taxon>
        <taxon>Ixodida</taxon>
        <taxon>Ixodoidea</taxon>
        <taxon>Ixodidae</taxon>
        <taxon>Haemaphysalinae</taxon>
        <taxon>Haemaphysalis</taxon>
    </lineage>
</organism>